<feature type="region of interest" description="Disordered" evidence="1">
    <location>
        <begin position="58"/>
        <end position="202"/>
    </location>
</feature>
<sequence length="245" mass="26149">MNTLHSQYVQVQPGLVACDTTSASLAATPLAMAVNQQRATARGSAGERGHAAGRIATSIDDPTRPAAGRYSRIARGRHGDERPWSARRHRRRQIRSPAATGQPTLYLARAPRSALSGGETRERDRWRPPRHAAARRAGDASRPAALPAATKRRHRRRKDAGGGRGIFGGYTRSSSGGGSRTSPAPPCRPRVADVPARPGGEDSISFTVRAGLVLSHTMGSLRLGRIGPGGLDRERWSGPGEERPS</sequence>
<keyword evidence="3" id="KW-1185">Reference proteome</keyword>
<dbReference type="Proteomes" id="UP000823388">
    <property type="component" value="Chromosome 8K"/>
</dbReference>
<evidence type="ECO:0000313" key="3">
    <source>
        <dbReference type="Proteomes" id="UP000823388"/>
    </source>
</evidence>
<reference evidence="2" key="1">
    <citation type="submission" date="2020-05" db="EMBL/GenBank/DDBJ databases">
        <title>WGS assembly of Panicum virgatum.</title>
        <authorList>
            <person name="Lovell J.T."/>
            <person name="Jenkins J."/>
            <person name="Shu S."/>
            <person name="Juenger T.E."/>
            <person name="Schmutz J."/>
        </authorList>
    </citation>
    <scope>NUCLEOTIDE SEQUENCE</scope>
    <source>
        <strain evidence="2">AP13</strain>
    </source>
</reference>
<organism evidence="2 3">
    <name type="scientific">Panicum virgatum</name>
    <name type="common">Blackwell switchgrass</name>
    <dbReference type="NCBI Taxonomy" id="38727"/>
    <lineage>
        <taxon>Eukaryota</taxon>
        <taxon>Viridiplantae</taxon>
        <taxon>Streptophyta</taxon>
        <taxon>Embryophyta</taxon>
        <taxon>Tracheophyta</taxon>
        <taxon>Spermatophyta</taxon>
        <taxon>Magnoliopsida</taxon>
        <taxon>Liliopsida</taxon>
        <taxon>Poales</taxon>
        <taxon>Poaceae</taxon>
        <taxon>PACMAD clade</taxon>
        <taxon>Panicoideae</taxon>
        <taxon>Panicodae</taxon>
        <taxon>Paniceae</taxon>
        <taxon>Panicinae</taxon>
        <taxon>Panicum</taxon>
        <taxon>Panicum sect. Hiantes</taxon>
    </lineage>
</organism>
<accession>A0A8T0PRP7</accession>
<comment type="caution">
    <text evidence="2">The sequence shown here is derived from an EMBL/GenBank/DDBJ whole genome shotgun (WGS) entry which is preliminary data.</text>
</comment>
<protein>
    <submittedName>
        <fullName evidence="2">Uncharacterized protein</fullName>
    </submittedName>
</protein>
<feature type="region of interest" description="Disordered" evidence="1">
    <location>
        <begin position="224"/>
        <end position="245"/>
    </location>
</feature>
<evidence type="ECO:0000256" key="1">
    <source>
        <dbReference type="SAM" id="MobiDB-lite"/>
    </source>
</evidence>
<proteinExistence type="predicted"/>
<feature type="compositionally biased region" description="Basic residues" evidence="1">
    <location>
        <begin position="85"/>
        <end position="94"/>
    </location>
</feature>
<feature type="compositionally biased region" description="Basic and acidic residues" evidence="1">
    <location>
        <begin position="231"/>
        <end position="245"/>
    </location>
</feature>
<dbReference type="EMBL" id="CM029051">
    <property type="protein sequence ID" value="KAG2563179.1"/>
    <property type="molecule type" value="Genomic_DNA"/>
</dbReference>
<gene>
    <name evidence="2" type="ORF">PVAP13_8KG292102</name>
</gene>
<dbReference type="AlphaFoldDB" id="A0A8T0PRP7"/>
<evidence type="ECO:0000313" key="2">
    <source>
        <dbReference type="EMBL" id="KAG2563179.1"/>
    </source>
</evidence>
<name>A0A8T0PRP7_PANVG</name>